<dbReference type="Pfam" id="PF03466">
    <property type="entry name" value="LysR_substrate"/>
    <property type="match status" value="1"/>
</dbReference>
<evidence type="ECO:0000259" key="6">
    <source>
        <dbReference type="PROSITE" id="PS50931"/>
    </source>
</evidence>
<dbReference type="FunFam" id="3.40.190.290:FF:000001">
    <property type="entry name" value="Transcriptional regulator, LysR family"/>
    <property type="match status" value="1"/>
</dbReference>
<dbReference type="PROSITE" id="PS50931">
    <property type="entry name" value="HTH_LYSR"/>
    <property type="match status" value="1"/>
</dbReference>
<dbReference type="InterPro" id="IPR058163">
    <property type="entry name" value="LysR-type_TF_proteobact-type"/>
</dbReference>
<evidence type="ECO:0000313" key="8">
    <source>
        <dbReference type="Proteomes" id="UP000317663"/>
    </source>
</evidence>
<dbReference type="InterPro" id="IPR036390">
    <property type="entry name" value="WH_DNA-bd_sf"/>
</dbReference>
<dbReference type="CDD" id="cd08472">
    <property type="entry name" value="PBP2_CrgA_like_3"/>
    <property type="match status" value="1"/>
</dbReference>
<comment type="similarity">
    <text evidence="1">Belongs to the LysR transcriptional regulatory family.</text>
</comment>
<evidence type="ECO:0000256" key="1">
    <source>
        <dbReference type="ARBA" id="ARBA00009437"/>
    </source>
</evidence>
<dbReference type="RefSeq" id="WP_140473470.1">
    <property type="nucleotide sequence ID" value="NZ_RCZD01000007.1"/>
</dbReference>
<keyword evidence="8" id="KW-1185">Reference proteome</keyword>
<dbReference type="GO" id="GO:0006351">
    <property type="term" value="P:DNA-templated transcription"/>
    <property type="evidence" value="ECO:0007669"/>
    <property type="project" value="TreeGrafter"/>
</dbReference>
<dbReference type="Gene3D" id="1.10.10.10">
    <property type="entry name" value="Winged helix-like DNA-binding domain superfamily/Winged helix DNA-binding domain"/>
    <property type="match status" value="1"/>
</dbReference>
<dbReference type="OrthoDB" id="9786526at2"/>
<dbReference type="InterPro" id="IPR005119">
    <property type="entry name" value="LysR_subst-bd"/>
</dbReference>
<dbReference type="GO" id="GO:0003700">
    <property type="term" value="F:DNA-binding transcription factor activity"/>
    <property type="evidence" value="ECO:0007669"/>
    <property type="project" value="InterPro"/>
</dbReference>
<organism evidence="7 8">
    <name type="scientific">Ewingella americana</name>
    <dbReference type="NCBI Taxonomy" id="41202"/>
    <lineage>
        <taxon>Bacteria</taxon>
        <taxon>Pseudomonadati</taxon>
        <taxon>Pseudomonadota</taxon>
        <taxon>Gammaproteobacteria</taxon>
        <taxon>Enterobacterales</taxon>
        <taxon>Yersiniaceae</taxon>
        <taxon>Ewingella</taxon>
    </lineage>
</organism>
<dbReference type="FunFam" id="1.10.10.10:FF:000001">
    <property type="entry name" value="LysR family transcriptional regulator"/>
    <property type="match status" value="1"/>
</dbReference>
<protein>
    <submittedName>
        <fullName evidence="7">LysR family transcriptional regulator</fullName>
    </submittedName>
</protein>
<dbReference type="Pfam" id="PF00126">
    <property type="entry name" value="HTH_1"/>
    <property type="match status" value="1"/>
</dbReference>
<gene>
    <name evidence="7" type="ORF">EAH77_14330</name>
</gene>
<dbReference type="EMBL" id="RCZD01000007">
    <property type="protein sequence ID" value="TPG60781.1"/>
    <property type="molecule type" value="Genomic_DNA"/>
</dbReference>
<dbReference type="PANTHER" id="PTHR30537">
    <property type="entry name" value="HTH-TYPE TRANSCRIPTIONAL REGULATOR"/>
    <property type="match status" value="1"/>
</dbReference>
<accession>A0A502GG80</accession>
<evidence type="ECO:0000256" key="4">
    <source>
        <dbReference type="ARBA" id="ARBA00023125"/>
    </source>
</evidence>
<evidence type="ECO:0000256" key="3">
    <source>
        <dbReference type="ARBA" id="ARBA00023015"/>
    </source>
</evidence>
<keyword evidence="2" id="KW-0678">Repressor</keyword>
<feature type="domain" description="HTH lysR-type" evidence="6">
    <location>
        <begin position="1"/>
        <end position="59"/>
    </location>
</feature>
<dbReference type="AlphaFoldDB" id="A0A502GG80"/>
<dbReference type="InterPro" id="IPR000847">
    <property type="entry name" value="LysR_HTH_N"/>
</dbReference>
<reference evidence="7 8" key="1">
    <citation type="journal article" date="2019" name="Environ. Microbiol.">
        <title>Species interactions and distinct microbial communities in high Arctic permafrost affected cryosols are associated with the CH4 and CO2 gas fluxes.</title>
        <authorList>
            <person name="Altshuler I."/>
            <person name="Hamel J."/>
            <person name="Turney S."/>
            <person name="Magnuson E."/>
            <person name="Levesque R."/>
            <person name="Greer C."/>
            <person name="Whyte L.G."/>
        </authorList>
    </citation>
    <scope>NUCLEOTIDE SEQUENCE [LARGE SCALE GENOMIC DNA]</scope>
    <source>
        <strain evidence="7 8">E4</strain>
    </source>
</reference>
<evidence type="ECO:0000256" key="5">
    <source>
        <dbReference type="ARBA" id="ARBA00023163"/>
    </source>
</evidence>
<proteinExistence type="inferred from homology"/>
<dbReference type="SUPFAM" id="SSF46785">
    <property type="entry name" value="Winged helix' DNA-binding domain"/>
    <property type="match status" value="1"/>
</dbReference>
<evidence type="ECO:0000256" key="2">
    <source>
        <dbReference type="ARBA" id="ARBA00022491"/>
    </source>
</evidence>
<dbReference type="SUPFAM" id="SSF53850">
    <property type="entry name" value="Periplasmic binding protein-like II"/>
    <property type="match status" value="1"/>
</dbReference>
<dbReference type="InterPro" id="IPR036388">
    <property type="entry name" value="WH-like_DNA-bd_sf"/>
</dbReference>
<keyword evidence="5" id="KW-0804">Transcription</keyword>
<comment type="caution">
    <text evidence="7">The sequence shown here is derived from an EMBL/GenBank/DDBJ whole genome shotgun (WGS) entry which is preliminary data.</text>
</comment>
<name>A0A502GG80_9GAMM</name>
<dbReference type="PANTHER" id="PTHR30537:SF72">
    <property type="entry name" value="LYSR FAMILY TRANSCRIPTIONAL REGULATOR"/>
    <property type="match status" value="1"/>
</dbReference>
<keyword evidence="4" id="KW-0238">DNA-binding</keyword>
<dbReference type="Proteomes" id="UP000317663">
    <property type="component" value="Unassembled WGS sequence"/>
</dbReference>
<sequence>MDRIQAMQVFTRVAEAGSFVRAAETLSLPSSTVTSTIKNLEKYLQVRLLNRTTRRVSLTPEGLQYLAQCREILSLIEHTESSLTDSVRRPQGRLRVDMPGGIAHFIVMPNLKDFYRLYPDIYLMIGVSDRQVDLVQEGVDCVIRTGELTDSTLVARPLGRFRWVTCASPDYLREYGVPETPEALSHHRAIHYFSGSARRTNELRFLRGTETISVPVKGDAAVNETGLYIKMCLEGFGLAQLAENIISENLQHGKLIEVLADWQPPSVPVTMLYPHQRFLSPAVRAFAEWIAGLFRDGAGEMNSSA</sequence>
<evidence type="ECO:0000313" key="7">
    <source>
        <dbReference type="EMBL" id="TPG60781.1"/>
    </source>
</evidence>
<dbReference type="Gene3D" id="3.40.190.290">
    <property type="match status" value="1"/>
</dbReference>
<dbReference type="GO" id="GO:0043565">
    <property type="term" value="F:sequence-specific DNA binding"/>
    <property type="evidence" value="ECO:0007669"/>
    <property type="project" value="TreeGrafter"/>
</dbReference>
<keyword evidence="3" id="KW-0805">Transcription regulation</keyword>